<dbReference type="Proteomes" id="UP000002742">
    <property type="component" value="Chromosome"/>
</dbReference>
<dbReference type="HOGENOM" id="CLU_048577_2_1_4"/>
<keyword evidence="2 5" id="KW-0028">Amino-acid biosynthesis</keyword>
<dbReference type="SUPFAM" id="SSF51366">
    <property type="entry name" value="Ribulose-phoshate binding barrel"/>
    <property type="match status" value="1"/>
</dbReference>
<evidence type="ECO:0000256" key="4">
    <source>
        <dbReference type="ARBA" id="ARBA00029440"/>
    </source>
</evidence>
<dbReference type="GO" id="GO:0000105">
    <property type="term" value="P:L-histidine biosynthetic process"/>
    <property type="evidence" value="ECO:0007669"/>
    <property type="project" value="UniProtKB-KW"/>
</dbReference>
<keyword evidence="3 5" id="KW-0368">Histidine biosynthesis</keyword>
<dbReference type="GO" id="GO:0000162">
    <property type="term" value="P:L-tryptophan biosynthetic process"/>
    <property type="evidence" value="ECO:0007669"/>
    <property type="project" value="TreeGrafter"/>
</dbReference>
<dbReference type="PANTHER" id="PTHR43090:SF2">
    <property type="entry name" value="1-(5-PHOSPHORIBOSYL)-5-[(5-PHOSPHORIBOSYLAMINO)METHYLIDENEAMINO] IMIDAZOLE-4-CARBOXAMIDE ISOMERASE"/>
    <property type="match status" value="1"/>
</dbReference>
<keyword evidence="7" id="KW-1185">Reference proteome</keyword>
<dbReference type="Pfam" id="PF00977">
    <property type="entry name" value="His_biosynth"/>
    <property type="match status" value="1"/>
</dbReference>
<dbReference type="eggNOG" id="COG1411">
    <property type="taxonomic scope" value="Bacteria"/>
</dbReference>
<name>C6WWE3_METML</name>
<dbReference type="InterPro" id="IPR006062">
    <property type="entry name" value="His_biosynth"/>
</dbReference>
<dbReference type="OrthoDB" id="8535539at2"/>
<organism evidence="6 7">
    <name type="scientific">Methylotenera mobilis (strain JLW8 / ATCC BAA-1282 / DSM 17540)</name>
    <dbReference type="NCBI Taxonomy" id="583345"/>
    <lineage>
        <taxon>Bacteria</taxon>
        <taxon>Pseudomonadati</taxon>
        <taxon>Pseudomonadota</taxon>
        <taxon>Betaproteobacteria</taxon>
        <taxon>Nitrosomonadales</taxon>
        <taxon>Methylophilaceae</taxon>
        <taxon>Methylotenera</taxon>
    </lineage>
</organism>
<dbReference type="InterPro" id="IPR013785">
    <property type="entry name" value="Aldolase_TIM"/>
</dbReference>
<dbReference type="Gene3D" id="3.20.20.70">
    <property type="entry name" value="Aldolase class I"/>
    <property type="match status" value="1"/>
</dbReference>
<dbReference type="PANTHER" id="PTHR43090">
    <property type="entry name" value="1-(5-PHOSPHORIBOSYL)-5-[(5-PHOSPHORIBOSYLAMINO)METHYLIDENEAMINO] IMIDAZOLE-4-CARBOXAMIDE ISOMERASE"/>
    <property type="match status" value="1"/>
</dbReference>
<evidence type="ECO:0000256" key="5">
    <source>
        <dbReference type="RuleBase" id="RU003657"/>
    </source>
</evidence>
<dbReference type="RefSeq" id="WP_015832277.1">
    <property type="nucleotide sequence ID" value="NC_012968.1"/>
</dbReference>
<proteinExistence type="inferred from homology"/>
<reference evidence="6 7" key="2">
    <citation type="journal article" date="2011" name="J. Bacteriol.">
        <title>Genomes of three methylotrophs from a single niche uncover genetic and metabolic divergence of Methylophilaceae.</title>
        <authorList>
            <person name="Lapidus A."/>
            <person name="Clum A."/>
            <person name="Labutti K."/>
            <person name="Kaluzhnaya M.G."/>
            <person name="Lim S."/>
            <person name="Beck D.A."/>
            <person name="Glavina Del Rio T."/>
            <person name="Nolan M."/>
            <person name="Mavromatis K."/>
            <person name="Huntemann M."/>
            <person name="Lucas S."/>
            <person name="Lidstrom M.E."/>
            <person name="Ivanova N."/>
            <person name="Chistoserdova L."/>
        </authorList>
    </citation>
    <scope>NUCLEOTIDE SEQUENCE [LARGE SCALE GENOMIC DNA]</scope>
    <source>
        <strain evidence="7">JLW8 / ATCC BAA-1282 / DSM 17540</strain>
    </source>
</reference>
<dbReference type="STRING" id="583345.Mmol_1336"/>
<dbReference type="KEGG" id="mmb:Mmol_1336"/>
<evidence type="ECO:0000313" key="7">
    <source>
        <dbReference type="Proteomes" id="UP000002742"/>
    </source>
</evidence>
<dbReference type="InterPro" id="IPR044524">
    <property type="entry name" value="Isoase_HisA-like"/>
</dbReference>
<evidence type="ECO:0000256" key="1">
    <source>
        <dbReference type="ARBA" id="ARBA00009667"/>
    </source>
</evidence>
<dbReference type="GO" id="GO:0005737">
    <property type="term" value="C:cytoplasm"/>
    <property type="evidence" value="ECO:0007669"/>
    <property type="project" value="TreeGrafter"/>
</dbReference>
<dbReference type="EMBL" id="CP001672">
    <property type="protein sequence ID" value="ACT48242.1"/>
    <property type="molecule type" value="Genomic_DNA"/>
</dbReference>
<comment type="pathway">
    <text evidence="4">Amino-acid biosynthesis.</text>
</comment>
<dbReference type="AlphaFoldDB" id="C6WWE3"/>
<sequence length="254" mass="27607">MQIIPVIDLLNGIVVHAKKGERHRYQAITSALTPSSEPLAIVAALLALHPFQQLYIADLNAIQKLGNTQDCTQSNNFDVIASIAQHYPNLTLWVDAGISNLTELDLWSQLNLSSQPDLSSQAGVKLILGSENFVSMEQYLAIYHVISEQTILSLDFMPTGYQGPQALLESTAYWPQAVIIMSLAHVGANQGVNLQLLTQTQAKAGDFNLYAAGGVRDIADLNTLKSLGIHGALIATAIHSKQLTQQQLTLLQQQ</sequence>
<accession>C6WWE3</accession>
<evidence type="ECO:0000256" key="2">
    <source>
        <dbReference type="ARBA" id="ARBA00022605"/>
    </source>
</evidence>
<evidence type="ECO:0000256" key="3">
    <source>
        <dbReference type="ARBA" id="ARBA00023102"/>
    </source>
</evidence>
<dbReference type="CDD" id="cd04723">
    <property type="entry name" value="HisA_HisF"/>
    <property type="match status" value="1"/>
</dbReference>
<dbReference type="GO" id="GO:0003949">
    <property type="term" value="F:1-(5-phosphoribosyl)-5-[(5-phosphoribosylamino)methylideneamino]imidazole-4-carboxamide isomerase activity"/>
    <property type="evidence" value="ECO:0007669"/>
    <property type="project" value="InterPro"/>
</dbReference>
<gene>
    <name evidence="6" type="ordered locus">Mmol_1336</name>
</gene>
<comment type="similarity">
    <text evidence="1 5">Belongs to the HisA/HisF family.</text>
</comment>
<dbReference type="InterPro" id="IPR011060">
    <property type="entry name" value="RibuloseP-bd_barrel"/>
</dbReference>
<evidence type="ECO:0000313" key="6">
    <source>
        <dbReference type="EMBL" id="ACT48242.1"/>
    </source>
</evidence>
<protein>
    <submittedName>
        <fullName evidence="6">Histidine biosynthesis protein</fullName>
    </submittedName>
</protein>
<reference evidence="7" key="1">
    <citation type="submission" date="2009-07" db="EMBL/GenBank/DDBJ databases">
        <title>Complete sequence of Methylotenera mobilis JLW8.</title>
        <authorList>
            <consortium name="US DOE Joint Genome Institute"/>
            <person name="Lucas S."/>
            <person name="Copeland A."/>
            <person name="Lapidus A."/>
            <person name="Glavina del Rio T."/>
            <person name="Tice H."/>
            <person name="Bruce D."/>
            <person name="Goodwin L."/>
            <person name="Pitluck S."/>
            <person name="LaButti K.M."/>
            <person name="Clum A."/>
            <person name="Larimer F."/>
            <person name="Land M."/>
            <person name="Hauser L."/>
            <person name="Kyrpides N."/>
            <person name="Mikhailova N."/>
            <person name="Kayluzhnaya M."/>
            <person name="Chistoserdova L."/>
        </authorList>
    </citation>
    <scope>NUCLEOTIDE SEQUENCE [LARGE SCALE GENOMIC DNA]</scope>
    <source>
        <strain evidence="7">JLW8 / ATCC BAA-1282 / DSM 17540</strain>
    </source>
</reference>